<name>A0A261EYM6_9BIFI</name>
<protein>
    <submittedName>
        <fullName evidence="1">Uncharacterized protein</fullName>
    </submittedName>
</protein>
<evidence type="ECO:0000313" key="2">
    <source>
        <dbReference type="Proteomes" id="UP000216454"/>
    </source>
</evidence>
<dbReference type="OrthoDB" id="9933913at2"/>
<organism evidence="1 2">
    <name type="scientific">Pseudoscardovia suis</name>
    <dbReference type="NCBI Taxonomy" id="987063"/>
    <lineage>
        <taxon>Bacteria</taxon>
        <taxon>Bacillati</taxon>
        <taxon>Actinomycetota</taxon>
        <taxon>Actinomycetes</taxon>
        <taxon>Bifidobacteriales</taxon>
        <taxon>Bifidobacteriaceae</taxon>
        <taxon>Pseudoscardovia</taxon>
    </lineage>
</organism>
<keyword evidence="2" id="KW-1185">Reference proteome</keyword>
<dbReference type="RefSeq" id="WP_094691075.1">
    <property type="nucleotide sequence ID" value="NZ_MWWQ01000006.1"/>
</dbReference>
<proteinExistence type="predicted"/>
<sequence>MRSIDETNRLAEQLGAALCDLLETAGRQHSAEQIRDMVLPFDVGGALDIAVNEMDIYDIDPTPVMQLARVEDAAVGYAHEPLEILERVQARHHPKNDGGQNG</sequence>
<dbReference type="AlphaFoldDB" id="A0A261EYM6"/>
<dbReference type="EMBL" id="MWWQ01000006">
    <property type="protein sequence ID" value="OZG51969.1"/>
    <property type="molecule type" value="Genomic_DNA"/>
</dbReference>
<reference evidence="1 2" key="1">
    <citation type="journal article" date="2017" name="BMC Genomics">
        <title>Comparative genomic and phylogenomic analyses of the Bifidobacteriaceae family.</title>
        <authorList>
            <person name="Lugli G.A."/>
            <person name="Milani C."/>
            <person name="Turroni F."/>
            <person name="Duranti S."/>
            <person name="Mancabelli L."/>
            <person name="Mangifesta M."/>
            <person name="Ferrario C."/>
            <person name="Modesto M."/>
            <person name="Mattarelli P."/>
            <person name="Jiri K."/>
            <person name="van Sinderen D."/>
            <person name="Ventura M."/>
        </authorList>
    </citation>
    <scope>NUCLEOTIDE SEQUENCE [LARGE SCALE GENOMIC DNA]</scope>
    <source>
        <strain evidence="1 2">DSM 24744</strain>
    </source>
</reference>
<gene>
    <name evidence="1" type="ORF">PSSU_0752</name>
</gene>
<comment type="caution">
    <text evidence="1">The sequence shown here is derived from an EMBL/GenBank/DDBJ whole genome shotgun (WGS) entry which is preliminary data.</text>
</comment>
<accession>A0A261EYM6</accession>
<dbReference type="Proteomes" id="UP000216454">
    <property type="component" value="Unassembled WGS sequence"/>
</dbReference>
<evidence type="ECO:0000313" key="1">
    <source>
        <dbReference type="EMBL" id="OZG51969.1"/>
    </source>
</evidence>